<evidence type="ECO:0000313" key="1">
    <source>
        <dbReference type="EnsemblMetazoa" id="PPA37146.1"/>
    </source>
</evidence>
<reference evidence="2" key="1">
    <citation type="journal article" date="2008" name="Nat. Genet.">
        <title>The Pristionchus pacificus genome provides a unique perspective on nematode lifestyle and parasitism.</title>
        <authorList>
            <person name="Dieterich C."/>
            <person name="Clifton S.W."/>
            <person name="Schuster L.N."/>
            <person name="Chinwalla A."/>
            <person name="Delehaunty K."/>
            <person name="Dinkelacker I."/>
            <person name="Fulton L."/>
            <person name="Fulton R."/>
            <person name="Godfrey J."/>
            <person name="Minx P."/>
            <person name="Mitreva M."/>
            <person name="Roeseler W."/>
            <person name="Tian H."/>
            <person name="Witte H."/>
            <person name="Yang S.P."/>
            <person name="Wilson R.K."/>
            <person name="Sommer R.J."/>
        </authorList>
    </citation>
    <scope>NUCLEOTIDE SEQUENCE [LARGE SCALE GENOMIC DNA]</scope>
    <source>
        <strain evidence="2">PS312</strain>
    </source>
</reference>
<reference evidence="1" key="2">
    <citation type="submission" date="2022-06" db="UniProtKB">
        <authorList>
            <consortium name="EnsemblMetazoa"/>
        </authorList>
    </citation>
    <scope>IDENTIFICATION</scope>
    <source>
        <strain evidence="1">PS312</strain>
    </source>
</reference>
<dbReference type="EnsemblMetazoa" id="PPA37146.1">
    <property type="protein sequence ID" value="PPA37146.1"/>
    <property type="gene ID" value="WBGene00275515"/>
</dbReference>
<sequence>MLDSDIRYLQKSMHSTEPGASFETALVYLQHLNGVIMLVLNGSIVMLIIRDEDHRNKHYRKYLCCLQISSLVVDTFSDFYAPIVQFHKGIFYSNSYLSNFVGAGTFMATELFLFAEVLLIYFACIYYRRGLILGRDRFFNYFGWNRRVLYIFHQVYAFVAIGTMVYYMNKSVKTAENSLPPELHWAKNRTSHVFIKPDANMIQANYIGASAAIYPAIAISFMLWQLISEVKKGMPNASSATKRYQRLAVRSLLLQGAVPGLVYIIPSFANTGLQISTTFFDLGEKFDRTAIVLSPILYIIMTKHTFANSLTLLYCSPSYRRKIITAIRGSSDTVFKLSVISQQSGILKEHQTV</sequence>
<dbReference type="Proteomes" id="UP000005239">
    <property type="component" value="Unassembled WGS sequence"/>
</dbReference>
<protein>
    <submittedName>
        <fullName evidence="1">G protein-coupled receptor</fullName>
    </submittedName>
</protein>
<dbReference type="AlphaFoldDB" id="A0A2A6BSC7"/>
<dbReference type="PANTHER" id="PTHR22941">
    <property type="entry name" value="SERPENTINE RECEPTOR"/>
    <property type="match status" value="1"/>
</dbReference>
<dbReference type="InterPro" id="IPR053220">
    <property type="entry name" value="Nematode_rcpt-like_serp_H"/>
</dbReference>
<dbReference type="Pfam" id="PF10327">
    <property type="entry name" value="7TM_GPCR_Sri"/>
    <property type="match status" value="1"/>
</dbReference>
<accession>A0A8R1YV39</accession>
<accession>A0A2A6BSC7</accession>
<keyword evidence="2" id="KW-1185">Reference proteome</keyword>
<evidence type="ECO:0000313" key="2">
    <source>
        <dbReference type="Proteomes" id="UP000005239"/>
    </source>
</evidence>
<organism evidence="1 2">
    <name type="scientific">Pristionchus pacificus</name>
    <name type="common">Parasitic nematode worm</name>
    <dbReference type="NCBI Taxonomy" id="54126"/>
    <lineage>
        <taxon>Eukaryota</taxon>
        <taxon>Metazoa</taxon>
        <taxon>Ecdysozoa</taxon>
        <taxon>Nematoda</taxon>
        <taxon>Chromadorea</taxon>
        <taxon>Rhabditida</taxon>
        <taxon>Rhabditina</taxon>
        <taxon>Diplogasteromorpha</taxon>
        <taxon>Diplogasteroidea</taxon>
        <taxon>Neodiplogasteridae</taxon>
        <taxon>Pristionchus</taxon>
    </lineage>
</organism>
<name>A0A2A6BSC7_PRIPA</name>
<dbReference type="InterPro" id="IPR019429">
    <property type="entry name" value="7TM_GPCR_serpentine_rcpt_Sri"/>
</dbReference>
<gene>
    <name evidence="1" type="primary">WBGene00275515</name>
</gene>
<proteinExistence type="predicted"/>
<dbReference type="PANTHER" id="PTHR22941:SF26">
    <property type="entry name" value="SERPENTINE RECEPTOR, CLASS H"/>
    <property type="match status" value="1"/>
</dbReference>